<proteinExistence type="predicted"/>
<reference evidence="1" key="2">
    <citation type="journal article" date="2015" name="Fish Shellfish Immunol.">
        <title>Early steps in the European eel (Anguilla anguilla)-Vibrio vulnificus interaction in the gills: Role of the RtxA13 toxin.</title>
        <authorList>
            <person name="Callol A."/>
            <person name="Pajuelo D."/>
            <person name="Ebbesson L."/>
            <person name="Teles M."/>
            <person name="MacKenzie S."/>
            <person name="Amaro C."/>
        </authorList>
    </citation>
    <scope>NUCLEOTIDE SEQUENCE</scope>
</reference>
<sequence length="29" mass="3184">MAGEVVLKLAAVFWSSYRGLTTEAGRELQ</sequence>
<organism evidence="1">
    <name type="scientific">Anguilla anguilla</name>
    <name type="common">European freshwater eel</name>
    <name type="synonym">Muraena anguilla</name>
    <dbReference type="NCBI Taxonomy" id="7936"/>
    <lineage>
        <taxon>Eukaryota</taxon>
        <taxon>Metazoa</taxon>
        <taxon>Chordata</taxon>
        <taxon>Craniata</taxon>
        <taxon>Vertebrata</taxon>
        <taxon>Euteleostomi</taxon>
        <taxon>Actinopterygii</taxon>
        <taxon>Neopterygii</taxon>
        <taxon>Teleostei</taxon>
        <taxon>Anguilliformes</taxon>
        <taxon>Anguillidae</taxon>
        <taxon>Anguilla</taxon>
    </lineage>
</organism>
<accession>A0A0E9UL30</accession>
<name>A0A0E9UL30_ANGAN</name>
<evidence type="ECO:0000313" key="1">
    <source>
        <dbReference type="EMBL" id="JAH65678.1"/>
    </source>
</evidence>
<dbReference type="EMBL" id="GBXM01042899">
    <property type="protein sequence ID" value="JAH65678.1"/>
    <property type="molecule type" value="Transcribed_RNA"/>
</dbReference>
<dbReference type="AlphaFoldDB" id="A0A0E9UL30"/>
<protein>
    <submittedName>
        <fullName evidence="1">Uncharacterized protein</fullName>
    </submittedName>
</protein>
<reference evidence="1" key="1">
    <citation type="submission" date="2014-11" db="EMBL/GenBank/DDBJ databases">
        <authorList>
            <person name="Amaro Gonzalez C."/>
        </authorList>
    </citation>
    <scope>NUCLEOTIDE SEQUENCE</scope>
</reference>